<reference evidence="2" key="1">
    <citation type="submission" date="2021-02" db="EMBL/GenBank/DDBJ databases">
        <authorList>
            <person name="Nowell W R."/>
        </authorList>
    </citation>
    <scope>NUCLEOTIDE SEQUENCE</scope>
</reference>
<evidence type="ECO:0000259" key="1">
    <source>
        <dbReference type="Pfam" id="PF04710"/>
    </source>
</evidence>
<dbReference type="Pfam" id="PF04710">
    <property type="entry name" value="Pellino_FHA"/>
    <property type="match status" value="1"/>
</dbReference>
<sequence>MPDITTSDELQQQQIKYGELVVLGYNGQIPNGDRGRRKSKFQLRQRTQANGLKAQRQHLCKNADEVQ</sequence>
<proteinExistence type="predicted"/>
<dbReference type="PANTHER" id="PTHR12098:SF2">
    <property type="entry name" value="PROTEIN PELLINO"/>
    <property type="match status" value="1"/>
</dbReference>
<evidence type="ECO:0000313" key="3">
    <source>
        <dbReference type="Proteomes" id="UP000663823"/>
    </source>
</evidence>
<gene>
    <name evidence="2" type="ORF">OTI717_LOCUS23450</name>
</gene>
<name>A0A819H8E3_9BILA</name>
<dbReference type="AlphaFoldDB" id="A0A819H8E3"/>
<feature type="non-terminal residue" evidence="2">
    <location>
        <position position="1"/>
    </location>
</feature>
<dbReference type="Proteomes" id="UP000663823">
    <property type="component" value="Unassembled WGS sequence"/>
</dbReference>
<accession>A0A819H8E3</accession>
<dbReference type="GO" id="GO:0061630">
    <property type="term" value="F:ubiquitin protein ligase activity"/>
    <property type="evidence" value="ECO:0007669"/>
    <property type="project" value="InterPro"/>
</dbReference>
<dbReference type="InterPro" id="IPR048334">
    <property type="entry name" value="Pellino_FHA"/>
</dbReference>
<organism evidence="2 3">
    <name type="scientific">Rotaria sordida</name>
    <dbReference type="NCBI Taxonomy" id="392033"/>
    <lineage>
        <taxon>Eukaryota</taxon>
        <taxon>Metazoa</taxon>
        <taxon>Spiralia</taxon>
        <taxon>Gnathifera</taxon>
        <taxon>Rotifera</taxon>
        <taxon>Eurotatoria</taxon>
        <taxon>Bdelloidea</taxon>
        <taxon>Philodinida</taxon>
        <taxon>Philodinidae</taxon>
        <taxon>Rotaria</taxon>
    </lineage>
</organism>
<evidence type="ECO:0000313" key="2">
    <source>
        <dbReference type="EMBL" id="CAF3894476.1"/>
    </source>
</evidence>
<dbReference type="GO" id="GO:0000209">
    <property type="term" value="P:protein polyubiquitination"/>
    <property type="evidence" value="ECO:0007669"/>
    <property type="project" value="InterPro"/>
</dbReference>
<feature type="domain" description="Pellino FHA" evidence="1">
    <location>
        <begin position="11"/>
        <end position="65"/>
    </location>
</feature>
<dbReference type="EMBL" id="CAJOAX010004195">
    <property type="protein sequence ID" value="CAF3894476.1"/>
    <property type="molecule type" value="Genomic_DNA"/>
</dbReference>
<dbReference type="PANTHER" id="PTHR12098">
    <property type="entry name" value="E3 UBIQUITIN-PROTEIN LIGASE PELLINO-RELATED"/>
    <property type="match status" value="1"/>
</dbReference>
<protein>
    <recommendedName>
        <fullName evidence="1">Pellino FHA domain-containing protein</fullName>
    </recommendedName>
</protein>
<dbReference type="InterPro" id="IPR006800">
    <property type="entry name" value="Pellino_fam"/>
</dbReference>
<comment type="caution">
    <text evidence="2">The sequence shown here is derived from an EMBL/GenBank/DDBJ whole genome shotgun (WGS) entry which is preliminary data.</text>
</comment>
<dbReference type="GO" id="GO:0008592">
    <property type="term" value="P:regulation of Toll signaling pathway"/>
    <property type="evidence" value="ECO:0007669"/>
    <property type="project" value="InterPro"/>
</dbReference>